<accession>A0A7Y0ETG4</accession>
<name>A0A7Y0ETG4_9BIFI</name>
<dbReference type="InterPro" id="IPR004509">
    <property type="entry name" value="Competence_ComEA_HhH"/>
</dbReference>
<dbReference type="InterPro" id="IPR003583">
    <property type="entry name" value="Hlx-hairpin-Hlx_DNA-bd_motif"/>
</dbReference>
<evidence type="ECO:0000313" key="5">
    <source>
        <dbReference type="Proteomes" id="UP000529710"/>
    </source>
</evidence>
<feature type="domain" description="Helix-hairpin-helix DNA-binding motif class 1" evidence="3">
    <location>
        <begin position="173"/>
        <end position="192"/>
    </location>
</feature>
<gene>
    <name evidence="4" type="ORF">G1C98_0834</name>
</gene>
<dbReference type="PANTHER" id="PTHR21180:SF32">
    <property type="entry name" value="ENDONUCLEASE_EXONUCLEASE_PHOSPHATASE FAMILY DOMAIN-CONTAINING PROTEIN 1"/>
    <property type="match status" value="1"/>
</dbReference>
<dbReference type="GO" id="GO:0015628">
    <property type="term" value="P:protein secretion by the type II secretion system"/>
    <property type="evidence" value="ECO:0007669"/>
    <property type="project" value="TreeGrafter"/>
</dbReference>
<dbReference type="NCBIfam" id="TIGR00426">
    <property type="entry name" value="competence protein ComEA helix-hairpin-helix repeat region"/>
    <property type="match status" value="1"/>
</dbReference>
<protein>
    <submittedName>
        <fullName evidence="4">ComEA protein</fullName>
    </submittedName>
</protein>
<organism evidence="4 5">
    <name type="scientific">Bifidobacterium erythrocebi</name>
    <dbReference type="NCBI Taxonomy" id="2675325"/>
    <lineage>
        <taxon>Bacteria</taxon>
        <taxon>Bacillati</taxon>
        <taxon>Actinomycetota</taxon>
        <taxon>Actinomycetes</taxon>
        <taxon>Bifidobacteriales</taxon>
        <taxon>Bifidobacteriaceae</taxon>
        <taxon>Bifidobacterium</taxon>
    </lineage>
</organism>
<dbReference type="GO" id="GO:0015627">
    <property type="term" value="C:type II protein secretion system complex"/>
    <property type="evidence" value="ECO:0007669"/>
    <property type="project" value="TreeGrafter"/>
</dbReference>
<dbReference type="RefSeq" id="WP_169079558.1">
    <property type="nucleotide sequence ID" value="NZ_JAAIIF010000008.1"/>
</dbReference>
<dbReference type="Proteomes" id="UP000529710">
    <property type="component" value="Unassembled WGS sequence"/>
</dbReference>
<reference evidence="4 5" key="1">
    <citation type="submission" date="2020-02" db="EMBL/GenBank/DDBJ databases">
        <title>Characterization of phylogenetic diversity of novel bifidobacterial species isolated in Czech ZOOs.</title>
        <authorList>
            <person name="Lugli G.A."/>
            <person name="Vera N.B."/>
            <person name="Ventura M."/>
        </authorList>
    </citation>
    <scope>NUCLEOTIDE SEQUENCE [LARGE SCALE GENOMIC DNA]</scope>
    <source>
        <strain evidence="4 5">DSM 109960</strain>
    </source>
</reference>
<evidence type="ECO:0000259" key="3">
    <source>
        <dbReference type="SMART" id="SM00278"/>
    </source>
</evidence>
<evidence type="ECO:0000256" key="1">
    <source>
        <dbReference type="SAM" id="MobiDB-lite"/>
    </source>
</evidence>
<comment type="caution">
    <text evidence="4">The sequence shown here is derived from an EMBL/GenBank/DDBJ whole genome shotgun (WGS) entry which is preliminary data.</text>
</comment>
<feature type="transmembrane region" description="Helical" evidence="2">
    <location>
        <begin position="21"/>
        <end position="47"/>
    </location>
</feature>
<proteinExistence type="predicted"/>
<evidence type="ECO:0000313" key="4">
    <source>
        <dbReference type="EMBL" id="NMM96098.1"/>
    </source>
</evidence>
<feature type="region of interest" description="Disordered" evidence="1">
    <location>
        <begin position="57"/>
        <end position="126"/>
    </location>
</feature>
<dbReference type="PANTHER" id="PTHR21180">
    <property type="entry name" value="ENDONUCLEASE/EXONUCLEASE/PHOSPHATASE FAMILY DOMAIN-CONTAINING PROTEIN 1"/>
    <property type="match status" value="1"/>
</dbReference>
<dbReference type="Gene3D" id="1.10.150.320">
    <property type="entry name" value="Photosystem II 12 kDa extrinsic protein"/>
    <property type="match status" value="1"/>
</dbReference>
<dbReference type="Pfam" id="PF12836">
    <property type="entry name" value="HHH_3"/>
    <property type="match status" value="1"/>
</dbReference>
<dbReference type="SUPFAM" id="SSF47781">
    <property type="entry name" value="RuvA domain 2-like"/>
    <property type="match status" value="1"/>
</dbReference>
<feature type="domain" description="Helix-hairpin-helix DNA-binding motif class 1" evidence="3">
    <location>
        <begin position="143"/>
        <end position="162"/>
    </location>
</feature>
<feature type="compositionally biased region" description="Polar residues" evidence="1">
    <location>
        <begin position="117"/>
        <end position="126"/>
    </location>
</feature>
<keyword evidence="2" id="KW-0812">Transmembrane</keyword>
<sequence>MRECDADIPVERRTRKAAPRIAFTPGHALAAILLLVAVTCASLTLLVRQSLNYAEAGRASAGQSSVKTYEAQQTESSNGTQSPGRLSPQQQGEQANDGEAQSQSTNKHNESVEASGPSESAQAEQPQIQASGGLINLNTATLDELDSINGIGPVTAQKILDHRKRIGRFSSVDQLLEVSGIGAKTLEKMRSKVTV</sequence>
<evidence type="ECO:0000256" key="2">
    <source>
        <dbReference type="SAM" id="Phobius"/>
    </source>
</evidence>
<dbReference type="GO" id="GO:0003677">
    <property type="term" value="F:DNA binding"/>
    <property type="evidence" value="ECO:0007669"/>
    <property type="project" value="InterPro"/>
</dbReference>
<dbReference type="GO" id="GO:0006281">
    <property type="term" value="P:DNA repair"/>
    <property type="evidence" value="ECO:0007669"/>
    <property type="project" value="InterPro"/>
</dbReference>
<keyword evidence="2" id="KW-0472">Membrane</keyword>
<keyword evidence="2" id="KW-1133">Transmembrane helix</keyword>
<dbReference type="InterPro" id="IPR051675">
    <property type="entry name" value="Endo/Exo/Phosphatase_dom_1"/>
</dbReference>
<dbReference type="InterPro" id="IPR010994">
    <property type="entry name" value="RuvA_2-like"/>
</dbReference>
<dbReference type="AlphaFoldDB" id="A0A7Y0ETG4"/>
<dbReference type="SMART" id="SM00278">
    <property type="entry name" value="HhH1"/>
    <property type="match status" value="2"/>
</dbReference>
<dbReference type="EMBL" id="JAAIIF010000008">
    <property type="protein sequence ID" value="NMM96098.1"/>
    <property type="molecule type" value="Genomic_DNA"/>
</dbReference>
<feature type="compositionally biased region" description="Polar residues" evidence="1">
    <location>
        <begin position="61"/>
        <end position="106"/>
    </location>
</feature>
<keyword evidence="5" id="KW-1185">Reference proteome</keyword>